<dbReference type="EMBL" id="MU863641">
    <property type="protein sequence ID" value="KAK4100384.1"/>
    <property type="molecule type" value="Genomic_DNA"/>
</dbReference>
<dbReference type="InterPro" id="IPR033122">
    <property type="entry name" value="LETM1-like_RBD"/>
</dbReference>
<gene>
    <name evidence="5" type="ORF">N658DRAFT_507899</name>
</gene>
<accession>A0AAN6Q159</accession>
<comment type="caution">
    <text evidence="5">The sequence shown here is derived from an EMBL/GenBank/DDBJ whole genome shotgun (WGS) entry which is preliminary data.</text>
</comment>
<keyword evidence="3" id="KW-1133">Transmembrane helix</keyword>
<feature type="compositionally biased region" description="Polar residues" evidence="2">
    <location>
        <begin position="38"/>
        <end position="49"/>
    </location>
</feature>
<protein>
    <recommendedName>
        <fullName evidence="4">Letm1 RBD domain-containing protein</fullName>
    </recommendedName>
</protein>
<reference evidence="5" key="2">
    <citation type="submission" date="2023-05" db="EMBL/GenBank/DDBJ databases">
        <authorList>
            <consortium name="Lawrence Berkeley National Laboratory"/>
            <person name="Steindorff A."/>
            <person name="Hensen N."/>
            <person name="Bonometti L."/>
            <person name="Westerberg I."/>
            <person name="Brannstrom I.O."/>
            <person name="Guillou S."/>
            <person name="Cros-Aarteil S."/>
            <person name="Calhoun S."/>
            <person name="Haridas S."/>
            <person name="Kuo A."/>
            <person name="Mondo S."/>
            <person name="Pangilinan J."/>
            <person name="Riley R."/>
            <person name="Labutti K."/>
            <person name="Andreopoulos B."/>
            <person name="Lipzen A."/>
            <person name="Chen C."/>
            <person name="Yanf M."/>
            <person name="Daum C."/>
            <person name="Ng V."/>
            <person name="Clum A."/>
            <person name="Ohm R."/>
            <person name="Martin F."/>
            <person name="Silar P."/>
            <person name="Natvig D."/>
            <person name="Lalanne C."/>
            <person name="Gautier V."/>
            <person name="Ament-Velasquez S.L."/>
            <person name="Kruys A."/>
            <person name="Hutchinson M.I."/>
            <person name="Powell A.J."/>
            <person name="Barry K."/>
            <person name="Miller A.N."/>
            <person name="Grigoriev I.V."/>
            <person name="Debuchy R."/>
            <person name="Gladieux P."/>
            <person name="Thoren M.H."/>
            <person name="Johannesson H."/>
        </authorList>
    </citation>
    <scope>NUCLEOTIDE SEQUENCE</scope>
    <source>
        <strain evidence="5">CBS 757.83</strain>
    </source>
</reference>
<evidence type="ECO:0000256" key="2">
    <source>
        <dbReference type="SAM" id="MobiDB-lite"/>
    </source>
</evidence>
<evidence type="ECO:0000256" key="1">
    <source>
        <dbReference type="PROSITE-ProRule" id="PRU01094"/>
    </source>
</evidence>
<dbReference type="PROSITE" id="PS51758">
    <property type="entry name" value="LETM1_RBD"/>
    <property type="match status" value="1"/>
</dbReference>
<keyword evidence="6" id="KW-1185">Reference proteome</keyword>
<keyword evidence="3" id="KW-0472">Membrane</keyword>
<evidence type="ECO:0000256" key="3">
    <source>
        <dbReference type="SAM" id="Phobius"/>
    </source>
</evidence>
<feature type="compositionally biased region" description="Pro residues" evidence="2">
    <location>
        <begin position="69"/>
        <end position="83"/>
    </location>
</feature>
<feature type="region of interest" description="Disordered" evidence="2">
    <location>
        <begin position="38"/>
        <end position="83"/>
    </location>
</feature>
<dbReference type="GO" id="GO:0043022">
    <property type="term" value="F:ribosome binding"/>
    <property type="evidence" value="ECO:0007669"/>
    <property type="project" value="InterPro"/>
</dbReference>
<feature type="domain" description="Letm1 RBD" evidence="4">
    <location>
        <begin position="159"/>
        <end position="375"/>
    </location>
</feature>
<feature type="transmembrane region" description="Helical" evidence="3">
    <location>
        <begin position="163"/>
        <end position="188"/>
    </location>
</feature>
<proteinExistence type="predicted"/>
<evidence type="ECO:0000259" key="4">
    <source>
        <dbReference type="PROSITE" id="PS51758"/>
    </source>
</evidence>
<evidence type="ECO:0000313" key="5">
    <source>
        <dbReference type="EMBL" id="KAK4100384.1"/>
    </source>
</evidence>
<dbReference type="Pfam" id="PF07766">
    <property type="entry name" value="LETM1_RBD"/>
    <property type="match status" value="1"/>
</dbReference>
<dbReference type="Proteomes" id="UP001305647">
    <property type="component" value="Unassembled WGS sequence"/>
</dbReference>
<feature type="region of interest" description="Disordered" evidence="2">
    <location>
        <begin position="127"/>
        <end position="149"/>
    </location>
</feature>
<keyword evidence="1" id="KW-0496">Mitochondrion</keyword>
<keyword evidence="3" id="KW-0812">Transmembrane</keyword>
<evidence type="ECO:0000313" key="6">
    <source>
        <dbReference type="Proteomes" id="UP001305647"/>
    </source>
</evidence>
<name>A0AAN6Q159_9PEZI</name>
<dbReference type="AlphaFoldDB" id="A0AAN6Q159"/>
<sequence length="375" mass="41125">MRHSALIGSALRVNCLPSSRQRAQPSTIILSLSKELSRNSYRPYSSASPNPRRPQPPDVAPSAANPPSTTRPPPLDLPPVPPPNTPKLSQPYFAYLLALGKAYLKFYKTGIRHVYTNTRLLYSFFSSSSPTPNPDPAPTDRPHPSTRAHLHLRERVRHDLRRLPLFALMLLVCGEFTPLVVLALPGAVPLPCRIPRQVEKLLAREEGRRVVWRDIVAAEVGAISPGVGGGEGKNNNNMVARDGLKLRGTTAAAGRGLAMVLGLSAAWRWMPGAVVGMAVEKRLRFLAVDDALLVQAGGAAALVPEEVRLTCAARGIDVLGRGDEELRGVLGRWLRLTDARRLGEEGRRTAVAVLLGVEDRKWNDGWEREFIRFKD</sequence>
<reference evidence="5" key="1">
    <citation type="journal article" date="2023" name="Mol. Phylogenet. Evol.">
        <title>Genome-scale phylogeny and comparative genomics of the fungal order Sordariales.</title>
        <authorList>
            <person name="Hensen N."/>
            <person name="Bonometti L."/>
            <person name="Westerberg I."/>
            <person name="Brannstrom I.O."/>
            <person name="Guillou S."/>
            <person name="Cros-Aarteil S."/>
            <person name="Calhoun S."/>
            <person name="Haridas S."/>
            <person name="Kuo A."/>
            <person name="Mondo S."/>
            <person name="Pangilinan J."/>
            <person name="Riley R."/>
            <person name="LaButti K."/>
            <person name="Andreopoulos B."/>
            <person name="Lipzen A."/>
            <person name="Chen C."/>
            <person name="Yan M."/>
            <person name="Daum C."/>
            <person name="Ng V."/>
            <person name="Clum A."/>
            <person name="Steindorff A."/>
            <person name="Ohm R.A."/>
            <person name="Martin F."/>
            <person name="Silar P."/>
            <person name="Natvig D.O."/>
            <person name="Lalanne C."/>
            <person name="Gautier V."/>
            <person name="Ament-Velasquez S.L."/>
            <person name="Kruys A."/>
            <person name="Hutchinson M.I."/>
            <person name="Powell A.J."/>
            <person name="Barry K."/>
            <person name="Miller A.N."/>
            <person name="Grigoriev I.V."/>
            <person name="Debuchy R."/>
            <person name="Gladieux P."/>
            <person name="Hiltunen Thoren M."/>
            <person name="Johannesson H."/>
        </authorList>
    </citation>
    <scope>NUCLEOTIDE SEQUENCE</scope>
    <source>
        <strain evidence="5">CBS 757.83</strain>
    </source>
</reference>
<organism evidence="5 6">
    <name type="scientific">Parathielavia hyrcaniae</name>
    <dbReference type="NCBI Taxonomy" id="113614"/>
    <lineage>
        <taxon>Eukaryota</taxon>
        <taxon>Fungi</taxon>
        <taxon>Dikarya</taxon>
        <taxon>Ascomycota</taxon>
        <taxon>Pezizomycotina</taxon>
        <taxon>Sordariomycetes</taxon>
        <taxon>Sordariomycetidae</taxon>
        <taxon>Sordariales</taxon>
        <taxon>Chaetomiaceae</taxon>
        <taxon>Parathielavia</taxon>
    </lineage>
</organism>